<reference evidence="2" key="1">
    <citation type="journal article" date="2023" name="IMA Fungus">
        <title>Comparative genomic study of the Penicillium genus elucidates a diverse pangenome and 15 lateral gene transfer events.</title>
        <authorList>
            <person name="Petersen C."/>
            <person name="Sorensen T."/>
            <person name="Nielsen M.R."/>
            <person name="Sondergaard T.E."/>
            <person name="Sorensen J.L."/>
            <person name="Fitzpatrick D.A."/>
            <person name="Frisvad J.C."/>
            <person name="Nielsen K.L."/>
        </authorList>
    </citation>
    <scope>NUCLEOTIDE SEQUENCE</scope>
    <source>
        <strain evidence="2">IBT 17514</strain>
    </source>
</reference>
<sequence length="134" mass="15705">MENDQSAQEQDDFQKSAEFWVFTAMKIDILFKLTSRIQRDRCFDCGKLGHRAQSSGCQNEILLRKYQGAMRKISRMTQEKEVAAIRNKAMNRQMVEKDHTIAEHDAEKEALLAEIAKLKWKVEELETKLKNTQR</sequence>
<keyword evidence="3" id="KW-1185">Reference proteome</keyword>
<gene>
    <name evidence="2" type="ORF">N7493_007280</name>
</gene>
<reference evidence="2" key="2">
    <citation type="submission" date="2023-01" db="EMBL/GenBank/DDBJ databases">
        <authorList>
            <person name="Petersen C."/>
        </authorList>
    </citation>
    <scope>NUCLEOTIDE SEQUENCE</scope>
    <source>
        <strain evidence="2">IBT 17514</strain>
    </source>
</reference>
<feature type="coiled-coil region" evidence="1">
    <location>
        <begin position="59"/>
        <end position="128"/>
    </location>
</feature>
<evidence type="ECO:0000313" key="2">
    <source>
        <dbReference type="EMBL" id="KAJ5719702.1"/>
    </source>
</evidence>
<name>A0AAD6HJA9_9EURO</name>
<keyword evidence="1" id="KW-0175">Coiled coil</keyword>
<dbReference type="EMBL" id="JAQJAN010000010">
    <property type="protein sequence ID" value="KAJ5719702.1"/>
    <property type="molecule type" value="Genomic_DNA"/>
</dbReference>
<proteinExistence type="predicted"/>
<evidence type="ECO:0000313" key="3">
    <source>
        <dbReference type="Proteomes" id="UP001215712"/>
    </source>
</evidence>
<comment type="caution">
    <text evidence="2">The sequence shown here is derived from an EMBL/GenBank/DDBJ whole genome shotgun (WGS) entry which is preliminary data.</text>
</comment>
<dbReference type="Proteomes" id="UP001215712">
    <property type="component" value="Unassembled WGS sequence"/>
</dbReference>
<evidence type="ECO:0000256" key="1">
    <source>
        <dbReference type="SAM" id="Coils"/>
    </source>
</evidence>
<organism evidence="2 3">
    <name type="scientific">Penicillium malachiteum</name>
    <dbReference type="NCBI Taxonomy" id="1324776"/>
    <lineage>
        <taxon>Eukaryota</taxon>
        <taxon>Fungi</taxon>
        <taxon>Dikarya</taxon>
        <taxon>Ascomycota</taxon>
        <taxon>Pezizomycotina</taxon>
        <taxon>Eurotiomycetes</taxon>
        <taxon>Eurotiomycetidae</taxon>
        <taxon>Eurotiales</taxon>
        <taxon>Aspergillaceae</taxon>
        <taxon>Penicillium</taxon>
    </lineage>
</organism>
<protein>
    <submittedName>
        <fullName evidence="2">Uncharacterized protein</fullName>
    </submittedName>
</protein>
<accession>A0AAD6HJA9</accession>
<dbReference type="AlphaFoldDB" id="A0AAD6HJA9"/>